<feature type="transmembrane region" description="Helical" evidence="9">
    <location>
        <begin position="126"/>
        <end position="145"/>
    </location>
</feature>
<feature type="domain" description="Tripartite ATP-independent periplasmic transporters DctQ component" evidence="10">
    <location>
        <begin position="24"/>
        <end position="153"/>
    </location>
</feature>
<evidence type="ECO:0000256" key="6">
    <source>
        <dbReference type="ARBA" id="ARBA00022989"/>
    </source>
</evidence>
<dbReference type="GO" id="GO:0005886">
    <property type="term" value="C:plasma membrane"/>
    <property type="evidence" value="ECO:0007669"/>
    <property type="project" value="UniProtKB-SubCell"/>
</dbReference>
<reference evidence="11 12" key="1">
    <citation type="submission" date="2016-10" db="EMBL/GenBank/DDBJ databases">
        <authorList>
            <person name="de Groot N.N."/>
        </authorList>
    </citation>
    <scope>NUCLEOTIDE SEQUENCE [LARGE SCALE GENOMIC DNA]</scope>
    <source>
        <strain evidence="11 12">DSM 2784</strain>
    </source>
</reference>
<keyword evidence="3" id="KW-1003">Cell membrane</keyword>
<evidence type="ECO:0000256" key="5">
    <source>
        <dbReference type="ARBA" id="ARBA00022692"/>
    </source>
</evidence>
<evidence type="ECO:0000256" key="4">
    <source>
        <dbReference type="ARBA" id="ARBA00022519"/>
    </source>
</evidence>
<comment type="subcellular location">
    <subcellularLocation>
        <location evidence="1">Cell inner membrane</location>
        <topology evidence="1">Multi-pass membrane protein</topology>
    </subcellularLocation>
</comment>
<keyword evidence="7 9" id="KW-0472">Membrane</keyword>
<dbReference type="Pfam" id="PF04290">
    <property type="entry name" value="DctQ"/>
    <property type="match status" value="1"/>
</dbReference>
<keyword evidence="4" id="KW-0997">Cell inner membrane</keyword>
<dbReference type="PANTHER" id="PTHR35011">
    <property type="entry name" value="2,3-DIKETO-L-GULONATE TRAP TRANSPORTER SMALL PERMEASE PROTEIN YIAM"/>
    <property type="match status" value="1"/>
</dbReference>
<dbReference type="RefSeq" id="WP_170829486.1">
    <property type="nucleotide sequence ID" value="NZ_FMWL01000022.1"/>
</dbReference>
<evidence type="ECO:0000256" key="3">
    <source>
        <dbReference type="ARBA" id="ARBA00022475"/>
    </source>
</evidence>
<dbReference type="InterPro" id="IPR007387">
    <property type="entry name" value="TRAP_DctQ"/>
</dbReference>
<organism evidence="11 12">
    <name type="scientific">Acidaminobacter hydrogenoformans DSM 2784</name>
    <dbReference type="NCBI Taxonomy" id="1120920"/>
    <lineage>
        <taxon>Bacteria</taxon>
        <taxon>Bacillati</taxon>
        <taxon>Bacillota</taxon>
        <taxon>Clostridia</taxon>
        <taxon>Peptostreptococcales</taxon>
        <taxon>Acidaminobacteraceae</taxon>
        <taxon>Acidaminobacter</taxon>
    </lineage>
</organism>
<proteinExistence type="inferred from homology"/>
<dbReference type="GO" id="GO:0015740">
    <property type="term" value="P:C4-dicarboxylate transport"/>
    <property type="evidence" value="ECO:0007669"/>
    <property type="project" value="TreeGrafter"/>
</dbReference>
<keyword evidence="12" id="KW-1185">Reference proteome</keyword>
<evidence type="ECO:0000256" key="2">
    <source>
        <dbReference type="ARBA" id="ARBA00022448"/>
    </source>
</evidence>
<comment type="similarity">
    <text evidence="8">Belongs to the TRAP transporter small permease family.</text>
</comment>
<evidence type="ECO:0000256" key="7">
    <source>
        <dbReference type="ARBA" id="ARBA00023136"/>
    </source>
</evidence>
<evidence type="ECO:0000313" key="12">
    <source>
        <dbReference type="Proteomes" id="UP000199208"/>
    </source>
</evidence>
<keyword evidence="2" id="KW-0813">Transport</keyword>
<dbReference type="PANTHER" id="PTHR35011:SF2">
    <property type="entry name" value="2,3-DIKETO-L-GULONATE TRAP TRANSPORTER SMALL PERMEASE PROTEIN YIAM"/>
    <property type="match status" value="1"/>
</dbReference>
<dbReference type="EMBL" id="FMWL01000022">
    <property type="protein sequence ID" value="SCZ81760.1"/>
    <property type="molecule type" value="Genomic_DNA"/>
</dbReference>
<dbReference type="STRING" id="1120920.SAMN03080599_03001"/>
<sequence length="165" mass="18730">MTNFNALLTRIEKFVVNTLLLLVTFILFTNVILRLMGNSLQWAEEFARYGIVWVTFIGSSICVYKGAHIGVDAITMILNKKAKQVLALMTIVISIVFIVIFIRQSYLITLRAFETGQISSTLKVSMIYIYGAMPVGGVLTLFRLIQEFVKQLKDMNSKTEEVKHQ</sequence>
<feature type="transmembrane region" description="Helical" evidence="9">
    <location>
        <begin position="85"/>
        <end position="106"/>
    </location>
</feature>
<evidence type="ECO:0000259" key="10">
    <source>
        <dbReference type="Pfam" id="PF04290"/>
    </source>
</evidence>
<keyword evidence="5 9" id="KW-0812">Transmembrane</keyword>
<evidence type="ECO:0000313" key="11">
    <source>
        <dbReference type="EMBL" id="SCZ81760.1"/>
    </source>
</evidence>
<gene>
    <name evidence="11" type="ORF">SAMN03080599_03001</name>
</gene>
<evidence type="ECO:0000256" key="8">
    <source>
        <dbReference type="ARBA" id="ARBA00038436"/>
    </source>
</evidence>
<dbReference type="InterPro" id="IPR055348">
    <property type="entry name" value="DctQ"/>
</dbReference>
<keyword evidence="6 9" id="KW-1133">Transmembrane helix</keyword>
<name>A0A1G5S794_9FIRM</name>
<evidence type="ECO:0000256" key="9">
    <source>
        <dbReference type="SAM" id="Phobius"/>
    </source>
</evidence>
<dbReference type="Proteomes" id="UP000199208">
    <property type="component" value="Unassembled WGS sequence"/>
</dbReference>
<dbReference type="AlphaFoldDB" id="A0A1G5S794"/>
<accession>A0A1G5S794</accession>
<feature type="transmembrane region" description="Helical" evidence="9">
    <location>
        <begin position="46"/>
        <end position="64"/>
    </location>
</feature>
<dbReference type="GO" id="GO:0022857">
    <property type="term" value="F:transmembrane transporter activity"/>
    <property type="evidence" value="ECO:0007669"/>
    <property type="project" value="TreeGrafter"/>
</dbReference>
<feature type="transmembrane region" description="Helical" evidence="9">
    <location>
        <begin position="14"/>
        <end position="34"/>
    </location>
</feature>
<protein>
    <submittedName>
        <fullName evidence="11">TRAP-type C4-dicarboxylate transport system, small permease component</fullName>
    </submittedName>
</protein>
<evidence type="ECO:0000256" key="1">
    <source>
        <dbReference type="ARBA" id="ARBA00004429"/>
    </source>
</evidence>